<keyword evidence="3" id="KW-1185">Reference proteome</keyword>
<protein>
    <recommendedName>
        <fullName evidence="4">PH domain-containing protein</fullName>
    </recommendedName>
</protein>
<evidence type="ECO:0000256" key="1">
    <source>
        <dbReference type="SAM" id="Phobius"/>
    </source>
</evidence>
<keyword evidence="1" id="KW-1133">Transmembrane helix</keyword>
<feature type="transmembrane region" description="Helical" evidence="1">
    <location>
        <begin position="177"/>
        <end position="201"/>
    </location>
</feature>
<reference evidence="2 3" key="1">
    <citation type="submission" date="2020-07" db="EMBL/GenBank/DDBJ databases">
        <title>Sequencing the genomes of 1000 actinobacteria strains.</title>
        <authorList>
            <person name="Klenk H.-P."/>
        </authorList>
    </citation>
    <scope>NUCLEOTIDE SEQUENCE [LARGE SCALE GENOMIC DNA]</scope>
    <source>
        <strain evidence="2 3">DSM 19663</strain>
    </source>
</reference>
<gene>
    <name evidence="2" type="ORF">FHX53_001719</name>
</gene>
<evidence type="ECO:0000313" key="3">
    <source>
        <dbReference type="Proteomes" id="UP000585905"/>
    </source>
</evidence>
<sequence>MSRAHDAPLVVRPRRRLLRDGLLAIGLVLIVLGAPLLLTVPNGNGPVVIAAAGVVVVLCVIGVLDFARAAITITEGELVKRAFLTPPFRVPLDRIESVHVLEVYPSGTTRSVPQLLALSAEGERLFRMRGQFWTRNAIDQVAEATKAVVIRSDEPLTQKEFHDQWQQAAYWYENRPVLAAAGFTGAVVVAAAIVYGMLVLADAPLNGA</sequence>
<keyword evidence="1" id="KW-0812">Transmembrane</keyword>
<feature type="transmembrane region" description="Helical" evidence="1">
    <location>
        <begin position="21"/>
        <end position="41"/>
    </location>
</feature>
<accession>A0A839E8M0</accession>
<dbReference type="AlphaFoldDB" id="A0A839E8M0"/>
<organism evidence="2 3">
    <name type="scientific">Microcella alkalica</name>
    <dbReference type="NCBI Taxonomy" id="355930"/>
    <lineage>
        <taxon>Bacteria</taxon>
        <taxon>Bacillati</taxon>
        <taxon>Actinomycetota</taxon>
        <taxon>Actinomycetes</taxon>
        <taxon>Micrococcales</taxon>
        <taxon>Microbacteriaceae</taxon>
        <taxon>Microcella</taxon>
    </lineage>
</organism>
<feature type="transmembrane region" description="Helical" evidence="1">
    <location>
        <begin position="47"/>
        <end position="71"/>
    </location>
</feature>
<evidence type="ECO:0000313" key="2">
    <source>
        <dbReference type="EMBL" id="MBA8848120.1"/>
    </source>
</evidence>
<dbReference type="EMBL" id="JACGWX010000004">
    <property type="protein sequence ID" value="MBA8848120.1"/>
    <property type="molecule type" value="Genomic_DNA"/>
</dbReference>
<name>A0A839E8M0_9MICO</name>
<dbReference type="RefSeq" id="WP_182490936.1">
    <property type="nucleotide sequence ID" value="NZ_BAAAOV010000020.1"/>
</dbReference>
<comment type="caution">
    <text evidence="2">The sequence shown here is derived from an EMBL/GenBank/DDBJ whole genome shotgun (WGS) entry which is preliminary data.</text>
</comment>
<evidence type="ECO:0008006" key="4">
    <source>
        <dbReference type="Google" id="ProtNLM"/>
    </source>
</evidence>
<dbReference type="Proteomes" id="UP000585905">
    <property type="component" value="Unassembled WGS sequence"/>
</dbReference>
<proteinExistence type="predicted"/>
<keyword evidence="1" id="KW-0472">Membrane</keyword>